<feature type="region of interest" description="Disordered" evidence="1">
    <location>
        <begin position="57"/>
        <end position="191"/>
    </location>
</feature>
<sequence length="191" mass="21495">MEPEITHTVEPEIIHSAADMSLLEEFRAKVLANEENIEVKQEVMNISDCSTATFVMNKESSPKQTLAKSPLKEKPTRKPLKRKSSVSYKPNKSPKQEKRRIIITPKRIASKRGTKSPKILAARKSFSTKPSLNKPRRSLQVGDLPVRKPPNTRRSVSVLPPKKKKPIKGVPLSTLTLTTPHPTNHDVPPYR</sequence>
<name>F6Y743_CIOIN</name>
<accession>F6Y743</accession>
<dbReference type="HOGENOM" id="CLU_1424449_0_0_1"/>
<dbReference type="Proteomes" id="UP000008144">
    <property type="component" value="Unassembled WGS sequence"/>
</dbReference>
<dbReference type="Ensembl" id="ENSCINT00000027023.2">
    <property type="protein sequence ID" value="ENSCINP00000026777.2"/>
    <property type="gene ID" value="ENSCING00000014928.2"/>
</dbReference>
<dbReference type="InParanoid" id="F6Y743"/>
<evidence type="ECO:0000256" key="1">
    <source>
        <dbReference type="SAM" id="MobiDB-lite"/>
    </source>
</evidence>
<reference evidence="3" key="1">
    <citation type="journal article" date="2002" name="Science">
        <title>The draft genome of Ciona intestinalis: insights into chordate and vertebrate origins.</title>
        <authorList>
            <person name="Dehal P."/>
            <person name="Satou Y."/>
            <person name="Campbell R.K."/>
            <person name="Chapman J."/>
            <person name="Degnan B."/>
            <person name="De Tomaso A."/>
            <person name="Davidson B."/>
            <person name="Di Gregorio A."/>
            <person name="Gelpke M."/>
            <person name="Goodstein D.M."/>
            <person name="Harafuji N."/>
            <person name="Hastings K.E."/>
            <person name="Ho I."/>
            <person name="Hotta K."/>
            <person name="Huang W."/>
            <person name="Kawashima T."/>
            <person name="Lemaire P."/>
            <person name="Martinez D."/>
            <person name="Meinertzhagen I.A."/>
            <person name="Necula S."/>
            <person name="Nonaka M."/>
            <person name="Putnam N."/>
            <person name="Rash S."/>
            <person name="Saiga H."/>
            <person name="Satake M."/>
            <person name="Terry A."/>
            <person name="Yamada L."/>
            <person name="Wang H.G."/>
            <person name="Awazu S."/>
            <person name="Azumi K."/>
            <person name="Boore J."/>
            <person name="Branno M."/>
            <person name="Chin-Bow S."/>
            <person name="DeSantis R."/>
            <person name="Doyle S."/>
            <person name="Francino P."/>
            <person name="Keys D.N."/>
            <person name="Haga S."/>
            <person name="Hayashi H."/>
            <person name="Hino K."/>
            <person name="Imai K.S."/>
            <person name="Inaba K."/>
            <person name="Kano S."/>
            <person name="Kobayashi K."/>
            <person name="Kobayashi M."/>
            <person name="Lee B.I."/>
            <person name="Makabe K.W."/>
            <person name="Manohar C."/>
            <person name="Matassi G."/>
            <person name="Medina M."/>
            <person name="Mochizuki Y."/>
            <person name="Mount S."/>
            <person name="Morishita T."/>
            <person name="Miura S."/>
            <person name="Nakayama A."/>
            <person name="Nishizaka S."/>
            <person name="Nomoto H."/>
            <person name="Ohta F."/>
            <person name="Oishi K."/>
            <person name="Rigoutsos I."/>
            <person name="Sano M."/>
            <person name="Sasaki A."/>
            <person name="Sasakura Y."/>
            <person name="Shoguchi E."/>
            <person name="Shin-i T."/>
            <person name="Spagnuolo A."/>
            <person name="Stainier D."/>
            <person name="Suzuki M.M."/>
            <person name="Tassy O."/>
            <person name="Takatori N."/>
            <person name="Tokuoka M."/>
            <person name="Yagi K."/>
            <person name="Yoshizaki F."/>
            <person name="Wada S."/>
            <person name="Zhang C."/>
            <person name="Hyatt P.D."/>
            <person name="Larimer F."/>
            <person name="Detter C."/>
            <person name="Doggett N."/>
            <person name="Glavina T."/>
            <person name="Hawkins T."/>
            <person name="Richardson P."/>
            <person name="Lucas S."/>
            <person name="Kohara Y."/>
            <person name="Levine M."/>
            <person name="Satoh N."/>
            <person name="Rokhsar D.S."/>
        </authorList>
    </citation>
    <scope>NUCLEOTIDE SEQUENCE [LARGE SCALE GENOMIC DNA]</scope>
</reference>
<evidence type="ECO:0000313" key="3">
    <source>
        <dbReference type="Proteomes" id="UP000008144"/>
    </source>
</evidence>
<proteinExistence type="predicted"/>
<dbReference type="AlphaFoldDB" id="F6Y743"/>
<organism evidence="2 3">
    <name type="scientific">Ciona intestinalis</name>
    <name type="common">Transparent sea squirt</name>
    <name type="synonym">Ascidia intestinalis</name>
    <dbReference type="NCBI Taxonomy" id="7719"/>
    <lineage>
        <taxon>Eukaryota</taxon>
        <taxon>Metazoa</taxon>
        <taxon>Chordata</taxon>
        <taxon>Tunicata</taxon>
        <taxon>Ascidiacea</taxon>
        <taxon>Phlebobranchia</taxon>
        <taxon>Cionidae</taxon>
        <taxon>Ciona</taxon>
    </lineage>
</organism>
<feature type="compositionally biased region" description="Polar residues" evidence="1">
    <location>
        <begin position="57"/>
        <end position="67"/>
    </location>
</feature>
<protein>
    <submittedName>
        <fullName evidence="2">Uncharacterized protein</fullName>
    </submittedName>
</protein>
<reference evidence="2" key="2">
    <citation type="submission" date="2025-08" db="UniProtKB">
        <authorList>
            <consortium name="Ensembl"/>
        </authorList>
    </citation>
    <scope>IDENTIFICATION</scope>
</reference>
<evidence type="ECO:0000313" key="2">
    <source>
        <dbReference type="Ensembl" id="ENSCINP00000026777.2"/>
    </source>
</evidence>
<reference evidence="2" key="3">
    <citation type="submission" date="2025-09" db="UniProtKB">
        <authorList>
            <consortium name="Ensembl"/>
        </authorList>
    </citation>
    <scope>IDENTIFICATION</scope>
</reference>
<keyword evidence="3" id="KW-1185">Reference proteome</keyword>
<feature type="compositionally biased region" description="Low complexity" evidence="1">
    <location>
        <begin position="171"/>
        <end position="182"/>
    </location>
</feature>